<dbReference type="AlphaFoldDB" id="A0A517W340"/>
<organism evidence="1 2">
    <name type="scientific">Gimesia aquarii</name>
    <dbReference type="NCBI Taxonomy" id="2527964"/>
    <lineage>
        <taxon>Bacteria</taxon>
        <taxon>Pseudomonadati</taxon>
        <taxon>Planctomycetota</taxon>
        <taxon>Planctomycetia</taxon>
        <taxon>Planctomycetales</taxon>
        <taxon>Planctomycetaceae</taxon>
        <taxon>Gimesia</taxon>
    </lineage>
</organism>
<evidence type="ECO:0000313" key="2">
    <source>
        <dbReference type="Proteomes" id="UP000318704"/>
    </source>
</evidence>
<name>A0A517W340_9PLAN</name>
<dbReference type="EMBL" id="CP037920">
    <property type="protein sequence ID" value="QDT99682.1"/>
    <property type="molecule type" value="Genomic_DNA"/>
</dbReference>
<dbReference type="KEGG" id="gaw:V144x_51950"/>
<evidence type="ECO:0000313" key="1">
    <source>
        <dbReference type="EMBL" id="QDT99682.1"/>
    </source>
</evidence>
<reference evidence="1 2" key="1">
    <citation type="submission" date="2019-03" db="EMBL/GenBank/DDBJ databases">
        <title>Deep-cultivation of Planctomycetes and their phenomic and genomic characterization uncovers novel biology.</title>
        <authorList>
            <person name="Wiegand S."/>
            <person name="Jogler M."/>
            <person name="Boedeker C."/>
            <person name="Pinto D."/>
            <person name="Vollmers J."/>
            <person name="Rivas-Marin E."/>
            <person name="Kohn T."/>
            <person name="Peeters S.H."/>
            <person name="Heuer A."/>
            <person name="Rast P."/>
            <person name="Oberbeckmann S."/>
            <person name="Bunk B."/>
            <person name="Jeske O."/>
            <person name="Meyerdierks A."/>
            <person name="Storesund J.E."/>
            <person name="Kallscheuer N."/>
            <person name="Luecker S."/>
            <person name="Lage O.M."/>
            <person name="Pohl T."/>
            <person name="Merkel B.J."/>
            <person name="Hornburger P."/>
            <person name="Mueller R.-W."/>
            <person name="Bruemmer F."/>
            <person name="Labrenz M."/>
            <person name="Spormann A.M."/>
            <person name="Op den Camp H."/>
            <person name="Overmann J."/>
            <person name="Amann R."/>
            <person name="Jetten M.S.M."/>
            <person name="Mascher T."/>
            <person name="Medema M.H."/>
            <person name="Devos D.P."/>
            <person name="Kaster A.-K."/>
            <person name="Ovreas L."/>
            <person name="Rohde M."/>
            <person name="Galperin M.Y."/>
            <person name="Jogler C."/>
        </authorList>
    </citation>
    <scope>NUCLEOTIDE SEQUENCE [LARGE SCALE GENOMIC DNA]</scope>
    <source>
        <strain evidence="1 2">V144</strain>
    </source>
</reference>
<dbReference type="Proteomes" id="UP000318704">
    <property type="component" value="Chromosome"/>
</dbReference>
<proteinExistence type="predicted"/>
<sequence>MIDGQVRHFVVRESRRPLSNLHLGNRRGDGKQLINALGTSGWEEVRKTCEQAASLYPGNFHIGVDVLLTPGFRQQAILELNAFGDLLPGILHQGLDTYQFEVRSILCSENLRVSFP</sequence>
<evidence type="ECO:0008006" key="3">
    <source>
        <dbReference type="Google" id="ProtNLM"/>
    </source>
</evidence>
<gene>
    <name evidence="1" type="ORF">V144x_51950</name>
</gene>
<protein>
    <recommendedName>
        <fullName evidence="3">Alpha-L-glutamate ligase-related protein ATP-grasp domain-containing protein</fullName>
    </recommendedName>
</protein>
<dbReference type="Gene3D" id="3.30.470.20">
    <property type="entry name" value="ATP-grasp fold, B domain"/>
    <property type="match status" value="1"/>
</dbReference>
<accession>A0A517W340</accession>